<name>A0A5B2TDC0_9PROT</name>
<proteinExistence type="predicted"/>
<dbReference type="AlphaFoldDB" id="A0A5B2TDC0"/>
<dbReference type="PANTHER" id="PTHR46832:SF1">
    <property type="entry name" value="5'-METHYLTHIOADENOSINE_S-ADENOSYLHOMOCYSTEINE NUCLEOSIDASE"/>
    <property type="match status" value="1"/>
</dbReference>
<evidence type="ECO:0000313" key="2">
    <source>
        <dbReference type="EMBL" id="KAA2212501.1"/>
    </source>
</evidence>
<gene>
    <name evidence="2" type="ORF">F0Q34_14335</name>
</gene>
<dbReference type="GO" id="GO:0009116">
    <property type="term" value="P:nucleoside metabolic process"/>
    <property type="evidence" value="ECO:0007669"/>
    <property type="project" value="InterPro"/>
</dbReference>
<keyword evidence="3" id="KW-1185">Reference proteome</keyword>
<sequence length="234" mass="23891">MTVLAVTGLRREARILASPGVTVLPGGGDAARLATLLEQAAADVSGIISIGIAGALAPGLHPGEWVVADAIHDDGGAVLATDAGWSARLLAKLPGARFGPMLGRDGMVAEAAEKGALHRRTAALTVDMESHLAARVAARKGLAFAAARVVSDGAARSLPPAARVGMRPDGGMDLRAVLRALCVRPGQLPALVRTGWEAERAFRALFRGQRFLGAGLAGPCLAPADLGQLPRNMA</sequence>
<reference evidence="2 3" key="1">
    <citation type="journal article" date="2015" name="Int. J. Syst. Evol. Microbiol.">
        <title>Roseomonas oryzae sp. nov., isolated from paddy rhizosphere soil.</title>
        <authorList>
            <person name="Ramaprasad E.V."/>
            <person name="Sasikala Ch."/>
            <person name="Ramana Ch.V."/>
        </authorList>
    </citation>
    <scope>NUCLEOTIDE SEQUENCE [LARGE SCALE GENOMIC DNA]</scope>
    <source>
        <strain evidence="2 3">KCTC 42542</strain>
    </source>
</reference>
<dbReference type="CDD" id="cd17768">
    <property type="entry name" value="adenosylhopane_nucleosidase_HpnG-like"/>
    <property type="match status" value="1"/>
</dbReference>
<protein>
    <submittedName>
        <fullName evidence="2">Hopanoid-associated phosphorylase</fullName>
    </submittedName>
</protein>
<dbReference type="EMBL" id="VUKA01000007">
    <property type="protein sequence ID" value="KAA2212501.1"/>
    <property type="molecule type" value="Genomic_DNA"/>
</dbReference>
<dbReference type="SUPFAM" id="SSF53167">
    <property type="entry name" value="Purine and uridine phosphorylases"/>
    <property type="match status" value="1"/>
</dbReference>
<dbReference type="InterPro" id="IPR017831">
    <property type="entry name" value="Hopanoid-assoc_phosphoryl_HpnG"/>
</dbReference>
<evidence type="ECO:0000313" key="3">
    <source>
        <dbReference type="Proteomes" id="UP000322110"/>
    </source>
</evidence>
<dbReference type="InterPro" id="IPR035994">
    <property type="entry name" value="Nucleoside_phosphorylase_sf"/>
</dbReference>
<dbReference type="GO" id="GO:0008930">
    <property type="term" value="F:methylthioadenosine nucleosidase activity"/>
    <property type="evidence" value="ECO:0007669"/>
    <property type="project" value="TreeGrafter"/>
</dbReference>
<comment type="caution">
    <text evidence="2">The sequence shown here is derived from an EMBL/GenBank/DDBJ whole genome shotgun (WGS) entry which is preliminary data.</text>
</comment>
<dbReference type="Proteomes" id="UP000322110">
    <property type="component" value="Unassembled WGS sequence"/>
</dbReference>
<organism evidence="2 3">
    <name type="scientific">Teichococcus oryzae</name>
    <dbReference type="NCBI Taxonomy" id="1608942"/>
    <lineage>
        <taxon>Bacteria</taxon>
        <taxon>Pseudomonadati</taxon>
        <taxon>Pseudomonadota</taxon>
        <taxon>Alphaproteobacteria</taxon>
        <taxon>Acetobacterales</taxon>
        <taxon>Roseomonadaceae</taxon>
        <taxon>Roseomonas</taxon>
    </lineage>
</organism>
<dbReference type="Pfam" id="PF01048">
    <property type="entry name" value="PNP_UDP_1"/>
    <property type="match status" value="1"/>
</dbReference>
<accession>A0A5B2TDC0</accession>
<evidence type="ECO:0000259" key="1">
    <source>
        <dbReference type="Pfam" id="PF01048"/>
    </source>
</evidence>
<feature type="domain" description="Nucleoside phosphorylase" evidence="1">
    <location>
        <begin position="34"/>
        <end position="156"/>
    </location>
</feature>
<dbReference type="GO" id="GO:0005829">
    <property type="term" value="C:cytosol"/>
    <property type="evidence" value="ECO:0007669"/>
    <property type="project" value="TreeGrafter"/>
</dbReference>
<dbReference type="Gene3D" id="3.40.50.1580">
    <property type="entry name" value="Nucleoside phosphorylase domain"/>
    <property type="match status" value="1"/>
</dbReference>
<dbReference type="OrthoDB" id="7357315at2"/>
<dbReference type="NCBIfam" id="TIGR03468">
    <property type="entry name" value="HpnG"/>
    <property type="match status" value="1"/>
</dbReference>
<dbReference type="PANTHER" id="PTHR46832">
    <property type="entry name" value="5'-METHYLTHIOADENOSINE/S-ADENOSYLHOMOCYSTEINE NUCLEOSIDASE"/>
    <property type="match status" value="1"/>
</dbReference>
<dbReference type="RefSeq" id="WP_149812908.1">
    <property type="nucleotide sequence ID" value="NZ_VUKA01000007.1"/>
</dbReference>
<dbReference type="GO" id="GO:0019284">
    <property type="term" value="P:L-methionine salvage from S-adenosylmethionine"/>
    <property type="evidence" value="ECO:0007669"/>
    <property type="project" value="TreeGrafter"/>
</dbReference>
<dbReference type="InterPro" id="IPR000845">
    <property type="entry name" value="Nucleoside_phosphorylase_d"/>
</dbReference>
<dbReference type="GO" id="GO:0008782">
    <property type="term" value="F:adenosylhomocysteine nucleosidase activity"/>
    <property type="evidence" value="ECO:0007669"/>
    <property type="project" value="TreeGrafter"/>
</dbReference>